<dbReference type="EMBL" id="CAJOBA010008013">
    <property type="protein sequence ID" value="CAF3818001.1"/>
    <property type="molecule type" value="Genomic_DNA"/>
</dbReference>
<evidence type="ECO:0000313" key="2">
    <source>
        <dbReference type="EMBL" id="CAF1051235.1"/>
    </source>
</evidence>
<comment type="caution">
    <text evidence="3">The sequence shown here is derived from an EMBL/GenBank/DDBJ whole genome shotgun (WGS) entry which is preliminary data.</text>
</comment>
<feature type="compositionally biased region" description="Low complexity" evidence="1">
    <location>
        <begin position="19"/>
        <end position="29"/>
    </location>
</feature>
<evidence type="ECO:0000313" key="3">
    <source>
        <dbReference type="EMBL" id="CAF1221677.1"/>
    </source>
</evidence>
<feature type="compositionally biased region" description="Polar residues" evidence="1">
    <location>
        <begin position="1"/>
        <end position="18"/>
    </location>
</feature>
<dbReference type="EMBL" id="CAJOBC010009322">
    <property type="protein sequence ID" value="CAF3984966.1"/>
    <property type="molecule type" value="Genomic_DNA"/>
</dbReference>
<dbReference type="Proteomes" id="UP000681722">
    <property type="component" value="Unassembled WGS sequence"/>
</dbReference>
<feature type="region of interest" description="Disordered" evidence="1">
    <location>
        <begin position="1"/>
        <end position="29"/>
    </location>
</feature>
<evidence type="ECO:0000256" key="1">
    <source>
        <dbReference type="SAM" id="MobiDB-lite"/>
    </source>
</evidence>
<dbReference type="Proteomes" id="UP000682733">
    <property type="component" value="Unassembled WGS sequence"/>
</dbReference>
<dbReference type="EMBL" id="CAJNOK010008001">
    <property type="protein sequence ID" value="CAF1051235.1"/>
    <property type="molecule type" value="Genomic_DNA"/>
</dbReference>
<keyword evidence="6" id="KW-1185">Reference proteome</keyword>
<gene>
    <name evidence="3" type="ORF">GPM918_LOCUS24717</name>
    <name evidence="2" type="ORF">OVA965_LOCUS16950</name>
    <name evidence="5" type="ORF">SRO942_LOCUS24720</name>
    <name evidence="4" type="ORF">TMI583_LOCUS16960</name>
</gene>
<proteinExistence type="predicted"/>
<organism evidence="3 6">
    <name type="scientific">Didymodactylos carnosus</name>
    <dbReference type="NCBI Taxonomy" id="1234261"/>
    <lineage>
        <taxon>Eukaryota</taxon>
        <taxon>Metazoa</taxon>
        <taxon>Spiralia</taxon>
        <taxon>Gnathifera</taxon>
        <taxon>Rotifera</taxon>
        <taxon>Eurotatoria</taxon>
        <taxon>Bdelloidea</taxon>
        <taxon>Philodinida</taxon>
        <taxon>Philodinidae</taxon>
        <taxon>Didymodactylos</taxon>
    </lineage>
</organism>
<dbReference type="Proteomes" id="UP000663829">
    <property type="component" value="Unassembled WGS sequence"/>
</dbReference>
<evidence type="ECO:0000313" key="5">
    <source>
        <dbReference type="EMBL" id="CAF3984966.1"/>
    </source>
</evidence>
<sequence>MMASNRHNFSNHPNTNQSYQQNNIQPNNVPYYQQPPSLITVPQQALFNINAIPYASDAENTSAYDFMQQEYMNENGIDYDEGDEDDMGQDGGYTDNDDDAYNKEIEDAFSQYEREMMSKHWPEDQNMNKQQETLSMMNECIEFQSKEYAIASMPDEQVSNEHQT</sequence>
<dbReference type="AlphaFoldDB" id="A0A814XXB4"/>
<protein>
    <submittedName>
        <fullName evidence="3">Uncharacterized protein</fullName>
    </submittedName>
</protein>
<dbReference type="Proteomes" id="UP000677228">
    <property type="component" value="Unassembled WGS sequence"/>
</dbReference>
<evidence type="ECO:0000313" key="4">
    <source>
        <dbReference type="EMBL" id="CAF3818001.1"/>
    </source>
</evidence>
<reference evidence="3" key="1">
    <citation type="submission" date="2021-02" db="EMBL/GenBank/DDBJ databases">
        <authorList>
            <person name="Nowell W R."/>
        </authorList>
    </citation>
    <scope>NUCLEOTIDE SEQUENCE</scope>
</reference>
<evidence type="ECO:0000313" key="6">
    <source>
        <dbReference type="Proteomes" id="UP000663829"/>
    </source>
</evidence>
<feature type="compositionally biased region" description="Acidic residues" evidence="1">
    <location>
        <begin position="77"/>
        <end position="88"/>
    </location>
</feature>
<dbReference type="EMBL" id="CAJNOQ010009320">
    <property type="protein sequence ID" value="CAF1221677.1"/>
    <property type="molecule type" value="Genomic_DNA"/>
</dbReference>
<feature type="region of interest" description="Disordered" evidence="1">
    <location>
        <begin position="76"/>
        <end position="101"/>
    </location>
</feature>
<accession>A0A814XXB4</accession>
<name>A0A814XXB4_9BILA</name>